<sequence>MLQLCPANKPDTKLTFFQSKGTGNEADIFIDNVYLTVFFCFREFLYRIEIFEIDMGGHLNKLSGQRYLENEVNLIIKEGNLNDFKSLMKDSHFVKFVFVDGSTLLHVAALHHRKECLRFLLRKRSVPINSRDHSGETALNAALEQTDDLECADILITAGIDIHLKNKWLRTPLLKAVINQDECAVLFLLDKGCNPNTEDCMGCTPLNQSVFYHLHRSFKSLLQHSVDIDYVNKNDLSALYFASKSLNKIAVSKLLKLGAKVSLDLIQKILLFFDIELTQPRHAHKAPFMKAILLSIISALGQTIPLNVFLKLLRHTIALNVSKNLFVCTERRQMWKHKVESLNLNRINNELATSNSDCVLPLMDISRLLVRERIAASSGNVIRGCSLLNIPPGLKSIILLHDI</sequence>
<dbReference type="Gene3D" id="1.25.40.20">
    <property type="entry name" value="Ankyrin repeat-containing domain"/>
    <property type="match status" value="2"/>
</dbReference>
<dbReference type="EMBL" id="JAZGQO010000001">
    <property type="protein sequence ID" value="KAK6196310.1"/>
    <property type="molecule type" value="Genomic_DNA"/>
</dbReference>
<proteinExistence type="predicted"/>
<evidence type="ECO:0000313" key="4">
    <source>
        <dbReference type="EMBL" id="KAK6196310.1"/>
    </source>
</evidence>
<protein>
    <submittedName>
        <fullName evidence="4">Uncharacterized protein</fullName>
    </submittedName>
</protein>
<name>A0AAN8KG70_PATCE</name>
<dbReference type="SMART" id="SM00248">
    <property type="entry name" value="ANK"/>
    <property type="match status" value="5"/>
</dbReference>
<dbReference type="PANTHER" id="PTHR24198:SF165">
    <property type="entry name" value="ANKYRIN REPEAT-CONTAINING PROTEIN-RELATED"/>
    <property type="match status" value="1"/>
</dbReference>
<dbReference type="AlphaFoldDB" id="A0AAN8KG70"/>
<evidence type="ECO:0000256" key="2">
    <source>
        <dbReference type="ARBA" id="ARBA00023043"/>
    </source>
</evidence>
<keyword evidence="5" id="KW-1185">Reference proteome</keyword>
<dbReference type="SUPFAM" id="SSF48403">
    <property type="entry name" value="Ankyrin repeat"/>
    <property type="match status" value="1"/>
</dbReference>
<dbReference type="InterPro" id="IPR036770">
    <property type="entry name" value="Ankyrin_rpt-contain_sf"/>
</dbReference>
<dbReference type="Proteomes" id="UP001347796">
    <property type="component" value="Unassembled WGS sequence"/>
</dbReference>
<feature type="repeat" description="ANK" evidence="3">
    <location>
        <begin position="134"/>
        <end position="167"/>
    </location>
</feature>
<organism evidence="4 5">
    <name type="scientific">Patella caerulea</name>
    <name type="common">Rayed Mediterranean limpet</name>
    <dbReference type="NCBI Taxonomy" id="87958"/>
    <lineage>
        <taxon>Eukaryota</taxon>
        <taxon>Metazoa</taxon>
        <taxon>Spiralia</taxon>
        <taxon>Lophotrochozoa</taxon>
        <taxon>Mollusca</taxon>
        <taxon>Gastropoda</taxon>
        <taxon>Patellogastropoda</taxon>
        <taxon>Patelloidea</taxon>
        <taxon>Patellidae</taxon>
        <taxon>Patella</taxon>
    </lineage>
</organism>
<dbReference type="PANTHER" id="PTHR24198">
    <property type="entry name" value="ANKYRIN REPEAT AND PROTEIN KINASE DOMAIN-CONTAINING PROTEIN"/>
    <property type="match status" value="1"/>
</dbReference>
<dbReference type="Pfam" id="PF12796">
    <property type="entry name" value="Ank_2"/>
    <property type="match status" value="2"/>
</dbReference>
<gene>
    <name evidence="4" type="ORF">SNE40_001559</name>
</gene>
<dbReference type="InterPro" id="IPR002110">
    <property type="entry name" value="Ankyrin_rpt"/>
</dbReference>
<keyword evidence="1" id="KW-0677">Repeat</keyword>
<dbReference type="PROSITE" id="PS50088">
    <property type="entry name" value="ANK_REPEAT"/>
    <property type="match status" value="1"/>
</dbReference>
<keyword evidence="2 3" id="KW-0040">ANK repeat</keyword>
<evidence type="ECO:0000256" key="1">
    <source>
        <dbReference type="ARBA" id="ARBA00022737"/>
    </source>
</evidence>
<accession>A0AAN8KG70</accession>
<evidence type="ECO:0000256" key="3">
    <source>
        <dbReference type="PROSITE-ProRule" id="PRU00023"/>
    </source>
</evidence>
<reference evidence="4 5" key="1">
    <citation type="submission" date="2024-01" db="EMBL/GenBank/DDBJ databases">
        <title>The genome of the rayed Mediterranean limpet Patella caerulea (Linnaeus, 1758).</title>
        <authorList>
            <person name="Anh-Thu Weber A."/>
            <person name="Halstead-Nussloch G."/>
        </authorList>
    </citation>
    <scope>NUCLEOTIDE SEQUENCE [LARGE SCALE GENOMIC DNA]</scope>
    <source>
        <strain evidence="4">AATW-2023a</strain>
        <tissue evidence="4">Whole specimen</tissue>
    </source>
</reference>
<comment type="caution">
    <text evidence="4">The sequence shown here is derived from an EMBL/GenBank/DDBJ whole genome shotgun (WGS) entry which is preliminary data.</text>
</comment>
<evidence type="ECO:0000313" key="5">
    <source>
        <dbReference type="Proteomes" id="UP001347796"/>
    </source>
</evidence>